<evidence type="ECO:0000256" key="2">
    <source>
        <dbReference type="ARBA" id="ARBA00023002"/>
    </source>
</evidence>
<dbReference type="FunFam" id="3.40.50.720:FF:000084">
    <property type="entry name" value="Short-chain dehydrogenase reductase"/>
    <property type="match status" value="1"/>
</dbReference>
<gene>
    <name evidence="4" type="ORF">PPSIR1_16710</name>
</gene>
<proteinExistence type="inferred from homology"/>
<dbReference type="InterPro" id="IPR002347">
    <property type="entry name" value="SDR_fam"/>
</dbReference>
<dbReference type="Proteomes" id="UP000005801">
    <property type="component" value="Unassembled WGS sequence"/>
</dbReference>
<dbReference type="CDD" id="cd05233">
    <property type="entry name" value="SDR_c"/>
    <property type="match status" value="1"/>
</dbReference>
<dbReference type="Gene3D" id="3.40.50.720">
    <property type="entry name" value="NAD(P)-binding Rossmann-like Domain"/>
    <property type="match status" value="1"/>
</dbReference>
<dbReference type="Pfam" id="PF00106">
    <property type="entry name" value="adh_short"/>
    <property type="match status" value="1"/>
</dbReference>
<dbReference type="GO" id="GO:0016491">
    <property type="term" value="F:oxidoreductase activity"/>
    <property type="evidence" value="ECO:0007669"/>
    <property type="project" value="UniProtKB-KW"/>
</dbReference>
<dbReference type="STRING" id="391625.PPSIR1_16710"/>
<evidence type="ECO:0000313" key="4">
    <source>
        <dbReference type="EMBL" id="EDM79722.1"/>
    </source>
</evidence>
<organism evidence="4 5">
    <name type="scientific">Plesiocystis pacifica SIR-1</name>
    <dbReference type="NCBI Taxonomy" id="391625"/>
    <lineage>
        <taxon>Bacteria</taxon>
        <taxon>Pseudomonadati</taxon>
        <taxon>Myxococcota</taxon>
        <taxon>Polyangia</taxon>
        <taxon>Nannocystales</taxon>
        <taxon>Nannocystaceae</taxon>
        <taxon>Plesiocystis</taxon>
    </lineage>
</organism>
<dbReference type="PROSITE" id="PS00061">
    <property type="entry name" value="ADH_SHORT"/>
    <property type="match status" value="1"/>
</dbReference>
<keyword evidence="2" id="KW-0560">Oxidoreductase</keyword>
<dbReference type="SUPFAM" id="SSF51735">
    <property type="entry name" value="NAD(P)-binding Rossmann-fold domains"/>
    <property type="match status" value="1"/>
</dbReference>
<dbReference type="EMBL" id="ABCS01000017">
    <property type="protein sequence ID" value="EDM79722.1"/>
    <property type="molecule type" value="Genomic_DNA"/>
</dbReference>
<evidence type="ECO:0000256" key="3">
    <source>
        <dbReference type="RuleBase" id="RU000363"/>
    </source>
</evidence>
<evidence type="ECO:0000256" key="1">
    <source>
        <dbReference type="ARBA" id="ARBA00006484"/>
    </source>
</evidence>
<dbReference type="PRINTS" id="PR00081">
    <property type="entry name" value="GDHRDH"/>
</dbReference>
<name>A6G397_9BACT</name>
<comment type="similarity">
    <text evidence="1 3">Belongs to the short-chain dehydrogenases/reductases (SDR) family.</text>
</comment>
<accession>A6G397</accession>
<dbReference type="RefSeq" id="WP_006971196.1">
    <property type="nucleotide sequence ID" value="NZ_ABCS01000017.1"/>
</dbReference>
<reference evidence="4 5" key="1">
    <citation type="submission" date="2007-06" db="EMBL/GenBank/DDBJ databases">
        <authorList>
            <person name="Shimkets L."/>
            <person name="Ferriera S."/>
            <person name="Johnson J."/>
            <person name="Kravitz S."/>
            <person name="Beeson K."/>
            <person name="Sutton G."/>
            <person name="Rogers Y.-H."/>
            <person name="Friedman R."/>
            <person name="Frazier M."/>
            <person name="Venter J.C."/>
        </authorList>
    </citation>
    <scope>NUCLEOTIDE SEQUENCE [LARGE SCALE GENOMIC DNA]</scope>
    <source>
        <strain evidence="4 5">SIR-1</strain>
    </source>
</reference>
<evidence type="ECO:0000313" key="5">
    <source>
        <dbReference type="Proteomes" id="UP000005801"/>
    </source>
</evidence>
<dbReference type="AlphaFoldDB" id="A6G397"/>
<dbReference type="eggNOG" id="COG1028">
    <property type="taxonomic scope" value="Bacteria"/>
</dbReference>
<dbReference type="PRINTS" id="PR00080">
    <property type="entry name" value="SDRFAMILY"/>
</dbReference>
<dbReference type="PANTHER" id="PTHR43391:SF82">
    <property type="entry name" value="OXIDOREDUCTASE SADH-RELATED"/>
    <property type="match status" value="1"/>
</dbReference>
<dbReference type="InterPro" id="IPR020904">
    <property type="entry name" value="Sc_DH/Rdtase_CS"/>
</dbReference>
<dbReference type="InterPro" id="IPR036291">
    <property type="entry name" value="NAD(P)-bd_dom_sf"/>
</dbReference>
<sequence>MGQPRKVRKLDNAIAVVTGAASGIGQATAIALAEKGCDLAIADVNEVGLAETAAVIQNRRRKVSTHIVDVASRPAMEAFVDEVIDAHGHVNIVMNNAGVSVTAPLAEHSLEDFEWLMGINLWGVVYGTKLFLPHLQRASWGCVVNISSMFGIIGLPTQSSYCASKFAVRGFSEAVAAELADENIDVLCVHPGGISTKIIHNSRFYLGDRGHAKMKRYFEKKAMPASEAADLIVRAVEQRRRRLLITRETYSIDLIKRAYPPLPPHFINWLRKRSGMG</sequence>
<dbReference type="PANTHER" id="PTHR43391">
    <property type="entry name" value="RETINOL DEHYDROGENASE-RELATED"/>
    <property type="match status" value="1"/>
</dbReference>
<protein>
    <submittedName>
        <fullName evidence="4">Short chain dehydrogenase, putative</fullName>
    </submittedName>
</protein>
<comment type="caution">
    <text evidence="4">The sequence shown here is derived from an EMBL/GenBank/DDBJ whole genome shotgun (WGS) entry which is preliminary data.</text>
</comment>
<keyword evidence="5" id="KW-1185">Reference proteome</keyword>